<comment type="caution">
    <text evidence="2">The sequence shown here is derived from an EMBL/GenBank/DDBJ whole genome shotgun (WGS) entry which is preliminary data.</text>
</comment>
<dbReference type="AlphaFoldDB" id="A0A9P5N666"/>
<feature type="transmembrane region" description="Helical" evidence="1">
    <location>
        <begin position="118"/>
        <end position="136"/>
    </location>
</feature>
<sequence length="339" mass="37463">MVNLHNPVVTPQVGLTFIKLWHVVAGVFIWEFTTTLDYEWRVFRGRLPYRWTIWVYSVARVCCLAGVVLNCVGLDATTRLNCQVWISSVATLFVLSLGCASLLIVLRTIAIWSRNKAVRVATLSIWGIGVGFHIQYSARLRSVWDPAELSCWAVTTKRDVLGLIPTVVPDLVVVLIMLVSLIILRRNGCSSVGVTPLIIKQGIIWLSLAFFSVAPEVVIAMLSSNVQFIDMLLAPSTVIVIIAATRMHRSLVDFAFGSLDGTLETLELGVANSRSKPPRVSMTPSNRASRNRIEVAVHKAFEQHSTAQMNDSSSYETANVQINEKPTAWDLGGDTLRGE</sequence>
<dbReference type="EMBL" id="WHVB01000001">
    <property type="protein sequence ID" value="KAF8487215.1"/>
    <property type="molecule type" value="Genomic_DNA"/>
</dbReference>
<protein>
    <submittedName>
        <fullName evidence="2">Uncharacterized protein</fullName>
    </submittedName>
</protein>
<reference evidence="2" key="1">
    <citation type="submission" date="2019-10" db="EMBL/GenBank/DDBJ databases">
        <authorList>
            <consortium name="DOE Joint Genome Institute"/>
            <person name="Kuo A."/>
            <person name="Miyauchi S."/>
            <person name="Kiss E."/>
            <person name="Drula E."/>
            <person name="Kohler A."/>
            <person name="Sanchez-Garcia M."/>
            <person name="Andreopoulos B."/>
            <person name="Barry K.W."/>
            <person name="Bonito G."/>
            <person name="Buee M."/>
            <person name="Carver A."/>
            <person name="Chen C."/>
            <person name="Cichocki N."/>
            <person name="Clum A."/>
            <person name="Culley D."/>
            <person name="Crous P.W."/>
            <person name="Fauchery L."/>
            <person name="Girlanda M."/>
            <person name="Hayes R."/>
            <person name="Keri Z."/>
            <person name="LaButti K."/>
            <person name="Lipzen A."/>
            <person name="Lombard V."/>
            <person name="Magnuson J."/>
            <person name="Maillard F."/>
            <person name="Morin E."/>
            <person name="Murat C."/>
            <person name="Nolan M."/>
            <person name="Ohm R."/>
            <person name="Pangilinan J."/>
            <person name="Pereira M."/>
            <person name="Perotto S."/>
            <person name="Peter M."/>
            <person name="Riley R."/>
            <person name="Sitrit Y."/>
            <person name="Stielow B."/>
            <person name="Szollosi G."/>
            <person name="Zifcakova L."/>
            <person name="Stursova M."/>
            <person name="Spatafora J.W."/>
            <person name="Tedersoo L."/>
            <person name="Vaario L.-M."/>
            <person name="Yamada A."/>
            <person name="Yan M."/>
            <person name="Wang P."/>
            <person name="Xu J."/>
            <person name="Bruns T."/>
            <person name="Baldrian P."/>
            <person name="Vilgalys R."/>
            <person name="Henrissat B."/>
            <person name="Grigoriev I.V."/>
            <person name="Hibbett D."/>
            <person name="Nagy L.G."/>
            <person name="Martin F.M."/>
        </authorList>
    </citation>
    <scope>NUCLEOTIDE SEQUENCE</scope>
    <source>
        <strain evidence="2">Prilba</strain>
    </source>
</reference>
<reference evidence="2" key="2">
    <citation type="journal article" date="2020" name="Nat. Commun.">
        <title>Large-scale genome sequencing of mycorrhizal fungi provides insights into the early evolution of symbiotic traits.</title>
        <authorList>
            <person name="Miyauchi S."/>
            <person name="Kiss E."/>
            <person name="Kuo A."/>
            <person name="Drula E."/>
            <person name="Kohler A."/>
            <person name="Sanchez-Garcia M."/>
            <person name="Morin E."/>
            <person name="Andreopoulos B."/>
            <person name="Barry K.W."/>
            <person name="Bonito G."/>
            <person name="Buee M."/>
            <person name="Carver A."/>
            <person name="Chen C."/>
            <person name="Cichocki N."/>
            <person name="Clum A."/>
            <person name="Culley D."/>
            <person name="Crous P.W."/>
            <person name="Fauchery L."/>
            <person name="Girlanda M."/>
            <person name="Hayes R.D."/>
            <person name="Keri Z."/>
            <person name="LaButti K."/>
            <person name="Lipzen A."/>
            <person name="Lombard V."/>
            <person name="Magnuson J."/>
            <person name="Maillard F."/>
            <person name="Murat C."/>
            <person name="Nolan M."/>
            <person name="Ohm R.A."/>
            <person name="Pangilinan J."/>
            <person name="Pereira M.F."/>
            <person name="Perotto S."/>
            <person name="Peter M."/>
            <person name="Pfister S."/>
            <person name="Riley R."/>
            <person name="Sitrit Y."/>
            <person name="Stielow J.B."/>
            <person name="Szollosi G."/>
            <person name="Zifcakova L."/>
            <person name="Stursova M."/>
            <person name="Spatafora J.W."/>
            <person name="Tedersoo L."/>
            <person name="Vaario L.M."/>
            <person name="Yamada A."/>
            <person name="Yan M."/>
            <person name="Wang P."/>
            <person name="Xu J."/>
            <person name="Bruns T."/>
            <person name="Baldrian P."/>
            <person name="Vilgalys R."/>
            <person name="Dunand C."/>
            <person name="Henrissat B."/>
            <person name="Grigoriev I.V."/>
            <person name="Hibbett D."/>
            <person name="Nagy L.G."/>
            <person name="Martin F.M."/>
        </authorList>
    </citation>
    <scope>NUCLEOTIDE SEQUENCE</scope>
    <source>
        <strain evidence="2">Prilba</strain>
    </source>
</reference>
<feature type="transmembrane region" description="Helical" evidence="1">
    <location>
        <begin position="12"/>
        <end position="32"/>
    </location>
</feature>
<feature type="transmembrane region" description="Helical" evidence="1">
    <location>
        <begin position="162"/>
        <end position="183"/>
    </location>
</feature>
<evidence type="ECO:0000313" key="2">
    <source>
        <dbReference type="EMBL" id="KAF8487215.1"/>
    </source>
</evidence>
<gene>
    <name evidence="2" type="ORF">DFH94DRAFT_18474</name>
</gene>
<keyword evidence="1" id="KW-1133">Transmembrane helix</keyword>
<keyword evidence="3" id="KW-1185">Reference proteome</keyword>
<feature type="transmembrane region" description="Helical" evidence="1">
    <location>
        <begin position="84"/>
        <end position="106"/>
    </location>
</feature>
<proteinExistence type="predicted"/>
<organism evidence="2 3">
    <name type="scientific">Russula ochroleuca</name>
    <dbReference type="NCBI Taxonomy" id="152965"/>
    <lineage>
        <taxon>Eukaryota</taxon>
        <taxon>Fungi</taxon>
        <taxon>Dikarya</taxon>
        <taxon>Basidiomycota</taxon>
        <taxon>Agaricomycotina</taxon>
        <taxon>Agaricomycetes</taxon>
        <taxon>Russulales</taxon>
        <taxon>Russulaceae</taxon>
        <taxon>Russula</taxon>
    </lineage>
</organism>
<keyword evidence="1" id="KW-0812">Transmembrane</keyword>
<dbReference type="Proteomes" id="UP000759537">
    <property type="component" value="Unassembled WGS sequence"/>
</dbReference>
<accession>A0A9P5N666</accession>
<name>A0A9P5N666_9AGAM</name>
<evidence type="ECO:0000256" key="1">
    <source>
        <dbReference type="SAM" id="Phobius"/>
    </source>
</evidence>
<keyword evidence="1" id="KW-0472">Membrane</keyword>
<evidence type="ECO:0000313" key="3">
    <source>
        <dbReference type="Proteomes" id="UP000759537"/>
    </source>
</evidence>
<feature type="transmembrane region" description="Helical" evidence="1">
    <location>
        <begin position="53"/>
        <end position="72"/>
    </location>
</feature>
<feature type="transmembrane region" description="Helical" evidence="1">
    <location>
        <begin position="228"/>
        <end position="245"/>
    </location>
</feature>
<dbReference type="OrthoDB" id="3197626at2759"/>